<reference evidence="9 10" key="1">
    <citation type="submission" date="2019-03" db="EMBL/GenBank/DDBJ databases">
        <title>Draft genome of Gammaproteobacteria bacterium LSUCC0057, a member of the SAR92 clade.</title>
        <authorList>
            <person name="Lanclos V.C."/>
            <person name="Doiron C."/>
            <person name="Henson M.W."/>
            <person name="Thrash J.C."/>
        </authorList>
    </citation>
    <scope>NUCLEOTIDE SEQUENCE [LARGE SCALE GENOMIC DNA]</scope>
    <source>
        <strain evidence="9 10">LSUCC0057</strain>
    </source>
</reference>
<proteinExistence type="inferred from homology"/>
<feature type="transmembrane region" description="Helical" evidence="8">
    <location>
        <begin position="207"/>
        <end position="228"/>
    </location>
</feature>
<evidence type="ECO:0000256" key="6">
    <source>
        <dbReference type="ARBA" id="ARBA00022989"/>
    </source>
</evidence>
<protein>
    <recommendedName>
        <fullName evidence="8">Probable membrane transporter protein</fullName>
    </recommendedName>
</protein>
<feature type="transmembrane region" description="Helical" evidence="8">
    <location>
        <begin position="7"/>
        <end position="33"/>
    </location>
</feature>
<keyword evidence="7 8" id="KW-0472">Membrane</keyword>
<dbReference type="GO" id="GO:0005886">
    <property type="term" value="C:plasma membrane"/>
    <property type="evidence" value="ECO:0007669"/>
    <property type="project" value="UniProtKB-SubCell"/>
</dbReference>
<comment type="similarity">
    <text evidence="2 8">Belongs to the 4-toluene sulfonate uptake permease (TSUP) (TC 2.A.102) family.</text>
</comment>
<evidence type="ECO:0000313" key="9">
    <source>
        <dbReference type="EMBL" id="TFH67723.1"/>
    </source>
</evidence>
<feature type="transmembrane region" description="Helical" evidence="8">
    <location>
        <begin position="144"/>
        <end position="170"/>
    </location>
</feature>
<dbReference type="AlphaFoldDB" id="A0A4Y8UK45"/>
<dbReference type="InterPro" id="IPR002781">
    <property type="entry name" value="TM_pro_TauE-like"/>
</dbReference>
<comment type="caution">
    <text evidence="9">The sequence shown here is derived from an EMBL/GenBank/DDBJ whole genome shotgun (WGS) entry which is preliminary data.</text>
</comment>
<comment type="subcellular location">
    <subcellularLocation>
        <location evidence="1 8">Cell membrane</location>
        <topology evidence="1 8">Multi-pass membrane protein</topology>
    </subcellularLocation>
</comment>
<feature type="transmembrane region" description="Helical" evidence="8">
    <location>
        <begin position="75"/>
        <end position="96"/>
    </location>
</feature>
<evidence type="ECO:0000256" key="5">
    <source>
        <dbReference type="ARBA" id="ARBA00022692"/>
    </source>
</evidence>
<evidence type="ECO:0000256" key="3">
    <source>
        <dbReference type="ARBA" id="ARBA00022448"/>
    </source>
</evidence>
<keyword evidence="5 8" id="KW-0812">Transmembrane</keyword>
<evidence type="ECO:0000256" key="7">
    <source>
        <dbReference type="ARBA" id="ARBA00023136"/>
    </source>
</evidence>
<dbReference type="InterPro" id="IPR052017">
    <property type="entry name" value="TSUP"/>
</dbReference>
<keyword evidence="10" id="KW-1185">Reference proteome</keyword>
<dbReference type="PANTHER" id="PTHR30269">
    <property type="entry name" value="TRANSMEMBRANE PROTEIN YFCA"/>
    <property type="match status" value="1"/>
</dbReference>
<keyword evidence="3" id="KW-0813">Transport</keyword>
<evidence type="ECO:0000256" key="4">
    <source>
        <dbReference type="ARBA" id="ARBA00022475"/>
    </source>
</evidence>
<feature type="transmembrane region" description="Helical" evidence="8">
    <location>
        <begin position="103"/>
        <end position="124"/>
    </location>
</feature>
<dbReference type="EMBL" id="SPIA01000002">
    <property type="protein sequence ID" value="TFH67723.1"/>
    <property type="molecule type" value="Genomic_DNA"/>
</dbReference>
<sequence length="254" mass="26989">MEYELSWLMVLLLVGTGIIAGFVNILAAGGSFLTIPTLMLFGIPADIANATNRVGVFLQAAEGIRGFRQRGMLEWHSFVAMMVPTLIGSLAGALLASYLDVAILEPVILTTLIAMAVLMVVKPSSFNPPQGSTPLSPWSSPSGFFGLLLSGIYGGFIQAGVGFVLIAALCGSLRYDLVRANALKMAATGVFTLVSLTVFILRGQILWIPGLLLALGSVVGAWLAVKFAVTVSQQVLRWFLLCVVVTVCITVWLQ</sequence>
<organism evidence="9 10">
    <name type="scientific">Gammaproteobacteria bacterium LSUCC0057</name>
    <dbReference type="NCBI Taxonomy" id="2559237"/>
    <lineage>
        <taxon>Bacteria</taxon>
        <taxon>Pseudomonadati</taxon>
        <taxon>Pseudomonadota</taxon>
        <taxon>Gammaproteobacteria</taxon>
        <taxon>Cellvibrionales</taxon>
        <taxon>Porticoccaceae</taxon>
        <taxon>SAR92 clade</taxon>
    </lineage>
</organism>
<name>A0A4Y8UK45_9GAMM</name>
<evidence type="ECO:0000313" key="10">
    <source>
        <dbReference type="Proteomes" id="UP000298133"/>
    </source>
</evidence>
<keyword evidence="6 8" id="KW-1133">Transmembrane helix</keyword>
<dbReference type="PANTHER" id="PTHR30269:SF0">
    <property type="entry name" value="MEMBRANE TRANSPORTER PROTEIN YFCA-RELATED"/>
    <property type="match status" value="1"/>
</dbReference>
<keyword evidence="4 8" id="KW-1003">Cell membrane</keyword>
<dbReference type="Pfam" id="PF01925">
    <property type="entry name" value="TauE"/>
    <property type="match status" value="1"/>
</dbReference>
<feature type="transmembrane region" description="Helical" evidence="8">
    <location>
        <begin position="182"/>
        <end position="201"/>
    </location>
</feature>
<gene>
    <name evidence="9" type="ORF">E3W66_05590</name>
</gene>
<dbReference type="Proteomes" id="UP000298133">
    <property type="component" value="Unassembled WGS sequence"/>
</dbReference>
<evidence type="ECO:0000256" key="2">
    <source>
        <dbReference type="ARBA" id="ARBA00009142"/>
    </source>
</evidence>
<evidence type="ECO:0000256" key="1">
    <source>
        <dbReference type="ARBA" id="ARBA00004651"/>
    </source>
</evidence>
<accession>A0A4Y8UK45</accession>
<evidence type="ECO:0000256" key="8">
    <source>
        <dbReference type="RuleBase" id="RU363041"/>
    </source>
</evidence>
<dbReference type="OrthoDB" id="9807082at2"/>
<feature type="transmembrane region" description="Helical" evidence="8">
    <location>
        <begin position="235"/>
        <end position="253"/>
    </location>
</feature>